<dbReference type="Proteomes" id="UP000242188">
    <property type="component" value="Unassembled WGS sequence"/>
</dbReference>
<evidence type="ECO:0000259" key="2">
    <source>
        <dbReference type="Pfam" id="PF24784"/>
    </source>
</evidence>
<keyword evidence="1" id="KW-0732">Signal</keyword>
<dbReference type="OrthoDB" id="129121at2759"/>
<dbReference type="PANTHER" id="PTHR34737:SF2">
    <property type="entry name" value="EF-HAND DOMAIN-CONTAINING PROTEIN"/>
    <property type="match status" value="1"/>
</dbReference>
<feature type="domain" description="Temptin Cys/Cys disulfide" evidence="2">
    <location>
        <begin position="19"/>
        <end position="117"/>
    </location>
</feature>
<protein>
    <submittedName>
        <fullName evidence="3">Temptin</fullName>
    </submittedName>
</protein>
<proteinExistence type="predicted"/>
<dbReference type="AlphaFoldDB" id="A0A210QTH5"/>
<keyword evidence="4" id="KW-1185">Reference proteome</keyword>
<reference evidence="3 4" key="1">
    <citation type="journal article" date="2017" name="Nat. Ecol. Evol.">
        <title>Scallop genome provides insights into evolution of bilaterian karyotype and development.</title>
        <authorList>
            <person name="Wang S."/>
            <person name="Zhang J."/>
            <person name="Jiao W."/>
            <person name="Li J."/>
            <person name="Xun X."/>
            <person name="Sun Y."/>
            <person name="Guo X."/>
            <person name="Huan P."/>
            <person name="Dong B."/>
            <person name="Zhang L."/>
            <person name="Hu X."/>
            <person name="Sun X."/>
            <person name="Wang J."/>
            <person name="Zhao C."/>
            <person name="Wang Y."/>
            <person name="Wang D."/>
            <person name="Huang X."/>
            <person name="Wang R."/>
            <person name="Lv J."/>
            <person name="Li Y."/>
            <person name="Zhang Z."/>
            <person name="Liu B."/>
            <person name="Lu W."/>
            <person name="Hui Y."/>
            <person name="Liang J."/>
            <person name="Zhou Z."/>
            <person name="Hou R."/>
            <person name="Li X."/>
            <person name="Liu Y."/>
            <person name="Li H."/>
            <person name="Ning X."/>
            <person name="Lin Y."/>
            <person name="Zhao L."/>
            <person name="Xing Q."/>
            <person name="Dou J."/>
            <person name="Li Y."/>
            <person name="Mao J."/>
            <person name="Guo H."/>
            <person name="Dou H."/>
            <person name="Li T."/>
            <person name="Mu C."/>
            <person name="Jiang W."/>
            <person name="Fu Q."/>
            <person name="Fu X."/>
            <person name="Miao Y."/>
            <person name="Liu J."/>
            <person name="Yu Q."/>
            <person name="Li R."/>
            <person name="Liao H."/>
            <person name="Li X."/>
            <person name="Kong Y."/>
            <person name="Jiang Z."/>
            <person name="Chourrout D."/>
            <person name="Li R."/>
            <person name="Bao Z."/>
        </authorList>
    </citation>
    <scope>NUCLEOTIDE SEQUENCE [LARGE SCALE GENOMIC DNA]</scope>
    <source>
        <strain evidence="3 4">PY_sf001</strain>
    </source>
</reference>
<dbReference type="PANTHER" id="PTHR34737">
    <property type="entry name" value="EF-HAND DOMAIN-CONTAINING PROTEIN"/>
    <property type="match status" value="1"/>
</dbReference>
<evidence type="ECO:0000313" key="4">
    <source>
        <dbReference type="Proteomes" id="UP000242188"/>
    </source>
</evidence>
<name>A0A210QTH5_MIZYE</name>
<gene>
    <name evidence="3" type="ORF">KP79_PYT24442</name>
</gene>
<evidence type="ECO:0000313" key="3">
    <source>
        <dbReference type="EMBL" id="OWF52039.1"/>
    </source>
</evidence>
<organism evidence="3 4">
    <name type="scientific">Mizuhopecten yessoensis</name>
    <name type="common">Japanese scallop</name>
    <name type="synonym">Patinopecten yessoensis</name>
    <dbReference type="NCBI Taxonomy" id="6573"/>
    <lineage>
        <taxon>Eukaryota</taxon>
        <taxon>Metazoa</taxon>
        <taxon>Spiralia</taxon>
        <taxon>Lophotrochozoa</taxon>
        <taxon>Mollusca</taxon>
        <taxon>Bivalvia</taxon>
        <taxon>Autobranchia</taxon>
        <taxon>Pteriomorphia</taxon>
        <taxon>Pectinida</taxon>
        <taxon>Pectinoidea</taxon>
        <taxon>Pectinidae</taxon>
        <taxon>Mizuhopecten</taxon>
    </lineage>
</organism>
<comment type="caution">
    <text evidence="3">The sequence shown here is derived from an EMBL/GenBank/DDBJ whole genome shotgun (WGS) entry which is preliminary data.</text>
</comment>
<dbReference type="Pfam" id="PF24784">
    <property type="entry name" value="Temptin_C"/>
    <property type="match status" value="1"/>
</dbReference>
<evidence type="ECO:0000256" key="1">
    <source>
        <dbReference type="SAM" id="SignalP"/>
    </source>
</evidence>
<accession>A0A210QTH5</accession>
<dbReference type="EMBL" id="NEDP02001993">
    <property type="protein sequence ID" value="OWF52039.1"/>
    <property type="molecule type" value="Genomic_DNA"/>
</dbReference>
<dbReference type="InterPro" id="IPR057626">
    <property type="entry name" value="S-S_Temptin"/>
</dbReference>
<dbReference type="InterPro" id="IPR055313">
    <property type="entry name" value="Temptin-like"/>
</dbReference>
<sequence length="136" mass="14407">MISQSTVVLVICSLGSFVLGHPGFMDLIPNGHMVPNPCPNNSSYPWHGVGHNNRTGGGIANVFGADFLTANMTWTKAFCMADSDIDGKTNGFELGDPDCKWVQGGPPAGKPFSHPGVCEPMTSKTCIAVNLNIRCI</sequence>
<feature type="signal peptide" evidence="1">
    <location>
        <begin position="1"/>
        <end position="20"/>
    </location>
</feature>
<feature type="chain" id="PRO_5012216779" evidence="1">
    <location>
        <begin position="21"/>
        <end position="136"/>
    </location>
</feature>